<keyword evidence="3" id="KW-1185">Reference proteome</keyword>
<organism evidence="2 3">
    <name type="scientific">Rhodocollybia butyracea</name>
    <dbReference type="NCBI Taxonomy" id="206335"/>
    <lineage>
        <taxon>Eukaryota</taxon>
        <taxon>Fungi</taxon>
        <taxon>Dikarya</taxon>
        <taxon>Basidiomycota</taxon>
        <taxon>Agaricomycotina</taxon>
        <taxon>Agaricomycetes</taxon>
        <taxon>Agaricomycetidae</taxon>
        <taxon>Agaricales</taxon>
        <taxon>Marasmiineae</taxon>
        <taxon>Omphalotaceae</taxon>
        <taxon>Rhodocollybia</taxon>
    </lineage>
</organism>
<dbReference type="EMBL" id="JADNRY010000148">
    <property type="protein sequence ID" value="KAF9063339.1"/>
    <property type="molecule type" value="Genomic_DNA"/>
</dbReference>
<reference evidence="2" key="1">
    <citation type="submission" date="2020-11" db="EMBL/GenBank/DDBJ databases">
        <authorList>
            <consortium name="DOE Joint Genome Institute"/>
            <person name="Ahrendt S."/>
            <person name="Riley R."/>
            <person name="Andreopoulos W."/>
            <person name="Labutti K."/>
            <person name="Pangilinan J."/>
            <person name="Ruiz-Duenas F.J."/>
            <person name="Barrasa J.M."/>
            <person name="Sanchez-Garcia M."/>
            <person name="Camarero S."/>
            <person name="Miyauchi S."/>
            <person name="Serrano A."/>
            <person name="Linde D."/>
            <person name="Babiker R."/>
            <person name="Drula E."/>
            <person name="Ayuso-Fernandez I."/>
            <person name="Pacheco R."/>
            <person name="Padilla G."/>
            <person name="Ferreira P."/>
            <person name="Barriuso J."/>
            <person name="Kellner H."/>
            <person name="Castanera R."/>
            <person name="Alfaro M."/>
            <person name="Ramirez L."/>
            <person name="Pisabarro A.G."/>
            <person name="Kuo A."/>
            <person name="Tritt A."/>
            <person name="Lipzen A."/>
            <person name="He G."/>
            <person name="Yan M."/>
            <person name="Ng V."/>
            <person name="Cullen D."/>
            <person name="Martin F."/>
            <person name="Rosso M.-N."/>
            <person name="Henrissat B."/>
            <person name="Hibbett D."/>
            <person name="Martinez A.T."/>
            <person name="Grigoriev I.V."/>
        </authorList>
    </citation>
    <scope>NUCLEOTIDE SEQUENCE</scope>
    <source>
        <strain evidence="2">AH 40177</strain>
    </source>
</reference>
<comment type="caution">
    <text evidence="2">The sequence shown here is derived from an EMBL/GenBank/DDBJ whole genome shotgun (WGS) entry which is preliminary data.</text>
</comment>
<accession>A0A9P5PHF4</accession>
<evidence type="ECO:0000256" key="1">
    <source>
        <dbReference type="SAM" id="MobiDB-lite"/>
    </source>
</evidence>
<protein>
    <submittedName>
        <fullName evidence="2">Uncharacterized protein</fullName>
    </submittedName>
</protein>
<feature type="region of interest" description="Disordered" evidence="1">
    <location>
        <begin position="1"/>
        <end position="77"/>
    </location>
</feature>
<dbReference type="OrthoDB" id="3116622at2759"/>
<feature type="compositionally biased region" description="Polar residues" evidence="1">
    <location>
        <begin position="32"/>
        <end position="44"/>
    </location>
</feature>
<dbReference type="AlphaFoldDB" id="A0A9P5PHF4"/>
<evidence type="ECO:0000313" key="2">
    <source>
        <dbReference type="EMBL" id="KAF9063339.1"/>
    </source>
</evidence>
<feature type="compositionally biased region" description="Low complexity" evidence="1">
    <location>
        <begin position="22"/>
        <end position="31"/>
    </location>
</feature>
<evidence type="ECO:0000313" key="3">
    <source>
        <dbReference type="Proteomes" id="UP000772434"/>
    </source>
</evidence>
<gene>
    <name evidence="2" type="ORF">BDP27DRAFT_1426947</name>
</gene>
<sequence>MPSDRELAPPRLRQYGRRNRTRSPTYPTSSSHVFQNNFTRQSAPAHQRRSARLLGQQRSGDAHSAATELSNDEKRSSSTCNTAVHASAISSHCLTLPAARELQALQREAENILVQFSALKNAQRERFTCPIFNNPS</sequence>
<name>A0A9P5PHF4_9AGAR</name>
<dbReference type="Proteomes" id="UP000772434">
    <property type="component" value="Unassembled WGS sequence"/>
</dbReference>
<proteinExistence type="predicted"/>